<proteinExistence type="predicted"/>
<dbReference type="InterPro" id="IPR050090">
    <property type="entry name" value="Tyrosine_recombinase_XerCD"/>
</dbReference>
<dbReference type="EMBL" id="VMKP01000001">
    <property type="protein sequence ID" value="TVO66465.1"/>
    <property type="molecule type" value="Genomic_DNA"/>
</dbReference>
<dbReference type="RefSeq" id="WP_144347002.1">
    <property type="nucleotide sequence ID" value="NZ_VMKP01000001.1"/>
</dbReference>
<dbReference type="InterPro" id="IPR011010">
    <property type="entry name" value="DNA_brk_join_enz"/>
</dbReference>
<evidence type="ECO:0000256" key="1">
    <source>
        <dbReference type="ARBA" id="ARBA00022908"/>
    </source>
</evidence>
<name>A0A557RN00_9GAMM</name>
<dbReference type="Gene3D" id="1.10.443.10">
    <property type="entry name" value="Intergrase catalytic core"/>
    <property type="match status" value="1"/>
</dbReference>
<dbReference type="Pfam" id="PF00589">
    <property type="entry name" value="Phage_integrase"/>
    <property type="match status" value="1"/>
</dbReference>
<dbReference type="AlphaFoldDB" id="A0A557RN00"/>
<dbReference type="Proteomes" id="UP000316688">
    <property type="component" value="Unassembled WGS sequence"/>
</dbReference>
<keyword evidence="2" id="KW-0233">DNA recombination</keyword>
<keyword evidence="5" id="KW-1185">Reference proteome</keyword>
<dbReference type="SUPFAM" id="SSF56349">
    <property type="entry name" value="DNA breaking-rejoining enzymes"/>
    <property type="match status" value="1"/>
</dbReference>
<accession>A0A557RN00</accession>
<sequence length="190" mass="21320">MAQARVLTDKELKQVLNYNDACERHAARNRLMLLLTHWAGMRIGEVVALRVSDVVTEDSTPRTEIRLSSTQTKGKHARTVFVSTRLKREITKYLKASNTCYSERSLFRTQKSQQFSANTATQLLQRIYARAGMAGATSHSGRRSYLTKLADKGVGVFVLAQLAGHRHISTTQRYVSVSDTQLRNAAELAH</sequence>
<dbReference type="GO" id="GO:0003677">
    <property type="term" value="F:DNA binding"/>
    <property type="evidence" value="ECO:0007669"/>
    <property type="project" value="InterPro"/>
</dbReference>
<dbReference type="InterPro" id="IPR002104">
    <property type="entry name" value="Integrase_catalytic"/>
</dbReference>
<evidence type="ECO:0000256" key="2">
    <source>
        <dbReference type="ARBA" id="ARBA00023172"/>
    </source>
</evidence>
<dbReference type="PANTHER" id="PTHR30349">
    <property type="entry name" value="PHAGE INTEGRASE-RELATED"/>
    <property type="match status" value="1"/>
</dbReference>
<dbReference type="GO" id="GO:0006310">
    <property type="term" value="P:DNA recombination"/>
    <property type="evidence" value="ECO:0007669"/>
    <property type="project" value="UniProtKB-KW"/>
</dbReference>
<reference evidence="4 5" key="1">
    <citation type="submission" date="2019-07" db="EMBL/GenBank/DDBJ databases">
        <title>Reclasification of Spiribacter aquaticus.</title>
        <authorList>
            <person name="Leon M.J."/>
            <person name="Sanchez-Porro C."/>
            <person name="Ventosa A."/>
        </authorList>
    </citation>
    <scope>NUCLEOTIDE SEQUENCE [LARGE SCALE GENOMIC DNA]</scope>
    <source>
        <strain evidence="4 5">SP30</strain>
    </source>
</reference>
<dbReference type="PROSITE" id="PS51898">
    <property type="entry name" value="TYR_RECOMBINASE"/>
    <property type="match status" value="1"/>
</dbReference>
<feature type="domain" description="Tyr recombinase" evidence="3">
    <location>
        <begin position="2"/>
        <end position="187"/>
    </location>
</feature>
<dbReference type="GO" id="GO:0015074">
    <property type="term" value="P:DNA integration"/>
    <property type="evidence" value="ECO:0007669"/>
    <property type="project" value="UniProtKB-KW"/>
</dbReference>
<comment type="caution">
    <text evidence="4">The sequence shown here is derived from an EMBL/GenBank/DDBJ whole genome shotgun (WGS) entry which is preliminary data.</text>
</comment>
<organism evidence="4 5">
    <name type="scientific">Spiribacter aquaticus</name>
    <dbReference type="NCBI Taxonomy" id="1935996"/>
    <lineage>
        <taxon>Bacteria</taxon>
        <taxon>Pseudomonadati</taxon>
        <taxon>Pseudomonadota</taxon>
        <taxon>Gammaproteobacteria</taxon>
        <taxon>Chromatiales</taxon>
        <taxon>Ectothiorhodospiraceae</taxon>
        <taxon>Spiribacter</taxon>
    </lineage>
</organism>
<evidence type="ECO:0000259" key="3">
    <source>
        <dbReference type="PROSITE" id="PS51898"/>
    </source>
</evidence>
<evidence type="ECO:0000313" key="5">
    <source>
        <dbReference type="Proteomes" id="UP000316688"/>
    </source>
</evidence>
<protein>
    <submittedName>
        <fullName evidence="4">Site-specific integrase</fullName>
    </submittedName>
</protein>
<keyword evidence="1" id="KW-0229">DNA integration</keyword>
<dbReference type="InterPro" id="IPR013762">
    <property type="entry name" value="Integrase-like_cat_sf"/>
</dbReference>
<gene>
    <name evidence="4" type="ORF">FPL11_01925</name>
</gene>
<evidence type="ECO:0000313" key="4">
    <source>
        <dbReference type="EMBL" id="TVO66465.1"/>
    </source>
</evidence>
<dbReference type="CDD" id="cd00397">
    <property type="entry name" value="DNA_BRE_C"/>
    <property type="match status" value="1"/>
</dbReference>